<organism evidence="2 3">
    <name type="scientific">Gelidibacter gilvus</name>
    <dbReference type="NCBI Taxonomy" id="59602"/>
    <lineage>
        <taxon>Bacteria</taxon>
        <taxon>Pseudomonadati</taxon>
        <taxon>Bacteroidota</taxon>
        <taxon>Flavobacteriia</taxon>
        <taxon>Flavobacteriales</taxon>
        <taxon>Flavobacteriaceae</taxon>
        <taxon>Gelidibacter</taxon>
    </lineage>
</organism>
<dbReference type="Proteomes" id="UP000289792">
    <property type="component" value="Unassembled WGS sequence"/>
</dbReference>
<feature type="transmembrane region" description="Helical" evidence="1">
    <location>
        <begin position="12"/>
        <end position="35"/>
    </location>
</feature>
<keyword evidence="3" id="KW-1185">Reference proteome</keyword>
<accession>A0A4Q0XB54</accession>
<dbReference type="EMBL" id="SDDZ01000019">
    <property type="protein sequence ID" value="RXJ44348.1"/>
    <property type="molecule type" value="Genomic_DNA"/>
</dbReference>
<name>A0A4Q0XB54_9FLAO</name>
<sequence>MKKNKDKQEKKNWLEWTITIISGILVVFTFGFLLYQMIDEEQTPPDIVVVLGEVSEKDGAYSVLIKATNAGNETAENVLIEIVLRGEPEEERSQMNFAYLPRKASANGYVIFSRKPETKDLETRVLGYTIP</sequence>
<evidence type="ECO:0008006" key="4">
    <source>
        <dbReference type="Google" id="ProtNLM"/>
    </source>
</evidence>
<reference evidence="2 3" key="1">
    <citation type="submission" date="2019-01" db="EMBL/GenBank/DDBJ databases">
        <title>Genome sequence of the Antarctic species Gelidibacter gilvus ACAM 158(T).</title>
        <authorList>
            <person name="Bowman J.P."/>
        </authorList>
    </citation>
    <scope>NUCLEOTIDE SEQUENCE [LARGE SCALE GENOMIC DNA]</scope>
    <source>
        <strain evidence="2 3">IC158</strain>
    </source>
</reference>
<evidence type="ECO:0000313" key="3">
    <source>
        <dbReference type="Proteomes" id="UP000289792"/>
    </source>
</evidence>
<dbReference type="RefSeq" id="WP_129018948.1">
    <property type="nucleotide sequence ID" value="NZ_SDDZ01000019.1"/>
</dbReference>
<gene>
    <name evidence="2" type="ORF">ESZ48_18285</name>
</gene>
<keyword evidence="1" id="KW-0472">Membrane</keyword>
<dbReference type="AlphaFoldDB" id="A0A4Q0XB54"/>
<evidence type="ECO:0000256" key="1">
    <source>
        <dbReference type="SAM" id="Phobius"/>
    </source>
</evidence>
<dbReference type="OrthoDB" id="1445569at2"/>
<keyword evidence="1" id="KW-1133">Transmembrane helix</keyword>
<protein>
    <recommendedName>
        <fullName evidence="4">TIGR02588 family protein</fullName>
    </recommendedName>
</protein>
<keyword evidence="1" id="KW-0812">Transmembrane</keyword>
<proteinExistence type="predicted"/>
<evidence type="ECO:0000313" key="2">
    <source>
        <dbReference type="EMBL" id="RXJ44348.1"/>
    </source>
</evidence>
<comment type="caution">
    <text evidence="2">The sequence shown here is derived from an EMBL/GenBank/DDBJ whole genome shotgun (WGS) entry which is preliminary data.</text>
</comment>